<dbReference type="InterPro" id="IPR042108">
    <property type="entry name" value="GTPase_HflX_N_sf"/>
</dbReference>
<dbReference type="AlphaFoldDB" id="A0A0F9K613"/>
<feature type="domain" description="Hflx-type G" evidence="8">
    <location>
        <begin position="194"/>
        <end position="357"/>
    </location>
</feature>
<gene>
    <name evidence="9" type="ORF">LCGC14_1370150</name>
</gene>
<keyword evidence="2" id="KW-0963">Cytoplasm</keyword>
<dbReference type="InterPro" id="IPR006073">
    <property type="entry name" value="GTP-bd"/>
</dbReference>
<dbReference type="PANTHER" id="PTHR10229">
    <property type="entry name" value="GTP-BINDING PROTEIN HFLX"/>
    <property type="match status" value="1"/>
</dbReference>
<dbReference type="GO" id="GO:0005737">
    <property type="term" value="C:cytoplasm"/>
    <property type="evidence" value="ECO:0007669"/>
    <property type="project" value="UniProtKB-SubCell"/>
</dbReference>
<dbReference type="GO" id="GO:0046872">
    <property type="term" value="F:metal ion binding"/>
    <property type="evidence" value="ECO:0007669"/>
    <property type="project" value="UniProtKB-KW"/>
</dbReference>
<feature type="region of interest" description="Disordered" evidence="7">
    <location>
        <begin position="175"/>
        <end position="194"/>
    </location>
</feature>
<keyword evidence="5" id="KW-0460">Magnesium</keyword>
<dbReference type="HAMAP" id="MF_00900">
    <property type="entry name" value="GTPase_HflX"/>
    <property type="match status" value="1"/>
</dbReference>
<dbReference type="InterPro" id="IPR005225">
    <property type="entry name" value="Small_GTP-bd"/>
</dbReference>
<dbReference type="FunFam" id="3.40.50.11060:FF:000001">
    <property type="entry name" value="GTPase HflX"/>
    <property type="match status" value="1"/>
</dbReference>
<dbReference type="NCBIfam" id="TIGR00231">
    <property type="entry name" value="small_GTP"/>
    <property type="match status" value="1"/>
</dbReference>
<keyword evidence="4" id="KW-0547">Nucleotide-binding</keyword>
<reference evidence="9" key="1">
    <citation type="journal article" date="2015" name="Nature">
        <title>Complex archaea that bridge the gap between prokaryotes and eukaryotes.</title>
        <authorList>
            <person name="Spang A."/>
            <person name="Saw J.H."/>
            <person name="Jorgensen S.L."/>
            <person name="Zaremba-Niedzwiedzka K."/>
            <person name="Martijn J."/>
            <person name="Lind A.E."/>
            <person name="van Eijk R."/>
            <person name="Schleper C."/>
            <person name="Guy L."/>
            <person name="Ettema T.J."/>
        </authorList>
    </citation>
    <scope>NUCLEOTIDE SEQUENCE</scope>
</reference>
<dbReference type="NCBIfam" id="TIGR03156">
    <property type="entry name" value="GTP_HflX"/>
    <property type="match status" value="1"/>
</dbReference>
<dbReference type="Gene3D" id="6.10.250.2860">
    <property type="match status" value="1"/>
</dbReference>
<dbReference type="PROSITE" id="PS51705">
    <property type="entry name" value="G_HFLX"/>
    <property type="match status" value="1"/>
</dbReference>
<evidence type="ECO:0000256" key="1">
    <source>
        <dbReference type="ARBA" id="ARBA00004496"/>
    </source>
</evidence>
<proteinExistence type="inferred from homology"/>
<dbReference type="Pfam" id="PF16360">
    <property type="entry name" value="GTP-bdg_M"/>
    <property type="match status" value="1"/>
</dbReference>
<comment type="caution">
    <text evidence="9">The sequence shown here is derived from an EMBL/GenBank/DDBJ whole genome shotgun (WGS) entry which is preliminary data.</text>
</comment>
<dbReference type="InterPro" id="IPR027417">
    <property type="entry name" value="P-loop_NTPase"/>
</dbReference>
<feature type="compositionally biased region" description="Basic residues" evidence="7">
    <location>
        <begin position="185"/>
        <end position="194"/>
    </location>
</feature>
<dbReference type="InterPro" id="IPR016496">
    <property type="entry name" value="GTPase_HflX"/>
</dbReference>
<evidence type="ECO:0000313" key="9">
    <source>
        <dbReference type="EMBL" id="KKM77428.1"/>
    </source>
</evidence>
<evidence type="ECO:0000256" key="6">
    <source>
        <dbReference type="ARBA" id="ARBA00023134"/>
    </source>
</evidence>
<evidence type="ECO:0000256" key="5">
    <source>
        <dbReference type="ARBA" id="ARBA00022842"/>
    </source>
</evidence>
<dbReference type="Gene3D" id="3.40.50.11060">
    <property type="entry name" value="GTPase HflX, N-terminal domain"/>
    <property type="match status" value="1"/>
</dbReference>
<dbReference type="GO" id="GO:0043022">
    <property type="term" value="F:ribosome binding"/>
    <property type="evidence" value="ECO:0007669"/>
    <property type="project" value="TreeGrafter"/>
</dbReference>
<evidence type="ECO:0000259" key="8">
    <source>
        <dbReference type="PROSITE" id="PS51705"/>
    </source>
</evidence>
<keyword evidence="3" id="KW-0479">Metal-binding</keyword>
<dbReference type="InterPro" id="IPR030394">
    <property type="entry name" value="G_HFLX_dom"/>
</dbReference>
<dbReference type="InterPro" id="IPR032305">
    <property type="entry name" value="GTP-bd_M"/>
</dbReference>
<dbReference type="EMBL" id="LAZR01008643">
    <property type="protein sequence ID" value="KKM77428.1"/>
    <property type="molecule type" value="Genomic_DNA"/>
</dbReference>
<evidence type="ECO:0000256" key="4">
    <source>
        <dbReference type="ARBA" id="ARBA00022741"/>
    </source>
</evidence>
<evidence type="ECO:0000256" key="2">
    <source>
        <dbReference type="ARBA" id="ARBA00022490"/>
    </source>
</evidence>
<dbReference type="GO" id="GO:0005525">
    <property type="term" value="F:GTP binding"/>
    <property type="evidence" value="ECO:0007669"/>
    <property type="project" value="UniProtKB-KW"/>
</dbReference>
<accession>A0A0F9K613</accession>
<protein>
    <recommendedName>
        <fullName evidence="8">Hflx-type G domain-containing protein</fullName>
    </recommendedName>
</protein>
<dbReference type="SUPFAM" id="SSF52540">
    <property type="entry name" value="P-loop containing nucleoside triphosphate hydrolases"/>
    <property type="match status" value="1"/>
</dbReference>
<dbReference type="CDD" id="cd01878">
    <property type="entry name" value="HflX"/>
    <property type="match status" value="1"/>
</dbReference>
<keyword evidence="6" id="KW-0342">GTP-binding</keyword>
<organism evidence="9">
    <name type="scientific">marine sediment metagenome</name>
    <dbReference type="NCBI Taxonomy" id="412755"/>
    <lineage>
        <taxon>unclassified sequences</taxon>
        <taxon>metagenomes</taxon>
        <taxon>ecological metagenomes</taxon>
    </lineage>
</organism>
<dbReference type="PANTHER" id="PTHR10229:SF0">
    <property type="entry name" value="GTP-BINDING PROTEIN 6-RELATED"/>
    <property type="match status" value="1"/>
</dbReference>
<dbReference type="Pfam" id="PF13167">
    <property type="entry name" value="GTP-bdg_N"/>
    <property type="match status" value="1"/>
</dbReference>
<dbReference type="Gene3D" id="3.40.50.300">
    <property type="entry name" value="P-loop containing nucleotide triphosphate hydrolases"/>
    <property type="match status" value="1"/>
</dbReference>
<dbReference type="PRINTS" id="PR00326">
    <property type="entry name" value="GTP1OBG"/>
</dbReference>
<dbReference type="InterPro" id="IPR025121">
    <property type="entry name" value="GTPase_HflX_N"/>
</dbReference>
<comment type="subcellular location">
    <subcellularLocation>
        <location evidence="1">Cytoplasm</location>
    </subcellularLocation>
</comment>
<dbReference type="Pfam" id="PF01926">
    <property type="entry name" value="MMR_HSR1"/>
    <property type="match status" value="1"/>
</dbReference>
<name>A0A0F9K613_9ZZZZ</name>
<dbReference type="PIRSF" id="PIRSF006809">
    <property type="entry name" value="GTP-binding_hflX_prd"/>
    <property type="match status" value="1"/>
</dbReference>
<evidence type="ECO:0000256" key="7">
    <source>
        <dbReference type="SAM" id="MobiDB-lite"/>
    </source>
</evidence>
<evidence type="ECO:0000256" key="3">
    <source>
        <dbReference type="ARBA" id="ARBA00022723"/>
    </source>
</evidence>
<sequence>MAEKAILVAAKQAKQTKHNFEESVQELKLLAKTAGATAKETITQELRTLNPATYIGKGKAAELKHTANIHQADVIIFNEQLSPTQERNLNNLVGTKIVDRTTLILDIFATHAHSKEGKIQVELAQYQYLLPRLTGKGIALSRLGGGIGTRGPGETKLESERRRIRKQIQGLKKQLKKVEKQRETQRKKRSRQAKRLSIVGYTNSGKSTLLNKLTKANVQVADKLFSTVDSTTRRLYLDNKQVTISDTVGFIEKLPTTLIDAFKSTLDEVREADIVLHVVNLASSDYKRQISTVNHILDELDYHGPILLVLNKLDLLSKNDIDLIKKEHPDAVVISAMEGIGLQRLRTKITSFLRNNH</sequence>